<dbReference type="GO" id="GO:0015473">
    <property type="term" value="F:fimbrial usher porin activity"/>
    <property type="evidence" value="ECO:0007669"/>
    <property type="project" value="InterPro"/>
</dbReference>
<feature type="domain" description="PapC N-terminal" evidence="10">
    <location>
        <begin position="17"/>
        <end position="165"/>
    </location>
</feature>
<dbReference type="InterPro" id="IPR037224">
    <property type="entry name" value="PapC_N_sf"/>
</dbReference>
<dbReference type="Gene3D" id="3.10.20.410">
    <property type="match status" value="1"/>
</dbReference>
<dbReference type="InterPro" id="IPR043142">
    <property type="entry name" value="PapC-like_C_sf"/>
</dbReference>
<accession>A0A4R1XPT6</accession>
<dbReference type="Gene3D" id="2.60.40.2070">
    <property type="match status" value="1"/>
</dbReference>
<dbReference type="FunFam" id="2.60.40.2610:FF:000001">
    <property type="entry name" value="Outer membrane fimbrial usher protein"/>
    <property type="match status" value="1"/>
</dbReference>
<comment type="caution">
    <text evidence="11">The sequence shown here is derived from an EMBL/GenBank/DDBJ whole genome shotgun (WGS) entry which is preliminary data.</text>
</comment>
<evidence type="ECO:0000259" key="9">
    <source>
        <dbReference type="Pfam" id="PF13953"/>
    </source>
</evidence>
<evidence type="ECO:0000256" key="2">
    <source>
        <dbReference type="ARBA" id="ARBA00008064"/>
    </source>
</evidence>
<gene>
    <name evidence="11" type="ORF">EC844_1159</name>
</gene>
<evidence type="ECO:0000256" key="8">
    <source>
        <dbReference type="ARBA" id="ARBA00023237"/>
    </source>
</evidence>
<dbReference type="PANTHER" id="PTHR30451:SF6">
    <property type="entry name" value="OUTER MEMBRANE USHER PROTEIN SFMD"/>
    <property type="match status" value="1"/>
</dbReference>
<evidence type="ECO:0000256" key="5">
    <source>
        <dbReference type="ARBA" id="ARBA00022692"/>
    </source>
</evidence>
<proteinExistence type="inferred from homology"/>
<dbReference type="FunFam" id="2.60.40.3110:FF:000001">
    <property type="entry name" value="Putative fimbrial outer membrane usher"/>
    <property type="match status" value="1"/>
</dbReference>
<dbReference type="GO" id="GO:0009297">
    <property type="term" value="P:pilus assembly"/>
    <property type="evidence" value="ECO:0007669"/>
    <property type="project" value="InterPro"/>
</dbReference>
<dbReference type="GO" id="GO:0009279">
    <property type="term" value="C:cell outer membrane"/>
    <property type="evidence" value="ECO:0007669"/>
    <property type="project" value="UniProtKB-SubCell"/>
</dbReference>
<dbReference type="PANTHER" id="PTHR30451">
    <property type="entry name" value="OUTER MEMBRANE USHER PROTEIN"/>
    <property type="match status" value="1"/>
</dbReference>
<dbReference type="Proteomes" id="UP000294963">
    <property type="component" value="Unassembled WGS sequence"/>
</dbReference>
<name>A0A4R1XPT6_ACICA</name>
<keyword evidence="7" id="KW-0472">Membrane</keyword>
<dbReference type="OrthoDB" id="6554712at2"/>
<dbReference type="Pfam" id="PF00577">
    <property type="entry name" value="Usher"/>
    <property type="match status" value="1"/>
</dbReference>
<comment type="similarity">
    <text evidence="2">Belongs to the fimbrial export usher family.</text>
</comment>
<organism evidence="11 12">
    <name type="scientific">Acinetobacter calcoaceticus</name>
    <dbReference type="NCBI Taxonomy" id="471"/>
    <lineage>
        <taxon>Bacteria</taxon>
        <taxon>Pseudomonadati</taxon>
        <taxon>Pseudomonadota</taxon>
        <taxon>Gammaproteobacteria</taxon>
        <taxon>Moraxellales</taxon>
        <taxon>Moraxellaceae</taxon>
        <taxon>Acinetobacter</taxon>
        <taxon>Acinetobacter calcoaceticus/baumannii complex</taxon>
    </lineage>
</organism>
<dbReference type="Pfam" id="PF13954">
    <property type="entry name" value="PapC_N"/>
    <property type="match status" value="1"/>
</dbReference>
<keyword evidence="5" id="KW-0812">Transmembrane</keyword>
<dbReference type="InterPro" id="IPR000015">
    <property type="entry name" value="Fimb_usher"/>
</dbReference>
<dbReference type="NCBIfam" id="NF011745">
    <property type="entry name" value="PRK15198.1"/>
    <property type="match status" value="1"/>
</dbReference>
<evidence type="ECO:0000256" key="6">
    <source>
        <dbReference type="ARBA" id="ARBA00022729"/>
    </source>
</evidence>
<evidence type="ECO:0000259" key="10">
    <source>
        <dbReference type="Pfam" id="PF13954"/>
    </source>
</evidence>
<dbReference type="InterPro" id="IPR042186">
    <property type="entry name" value="FimD_plug_dom"/>
</dbReference>
<comment type="subcellular location">
    <subcellularLocation>
        <location evidence="1">Cell outer membrane</location>
        <topology evidence="1">Multi-pass membrane protein</topology>
    </subcellularLocation>
</comment>
<sequence>MMVCTVAPRISFAEQVFNTAFLSDGLGDSKVSDLSKFENSTHQLAGIYRVDLFANDQHIKTSDINFIERKGVDERSGLLPCFTIQNLEEFGVNIHQYPELSTSVNQQCLDFPNIIEGASSQFQFDKQKLTISLPQISLKNQIRGYIPPEQWDAGINGLFLNYNLSGNNNSKSNSNSVFLGLENGFNLGMWQFRHFSSFNYNSQLGTSTQDWNNLNTYVQKTIIPLKSNLLIGDGSANGEIFDSYSFRGVQLSTADAMFPDSQQGYAPTVRGSAKTNAKVVIRQNGFVIHQVNVAPGPFLIEDLNPGSYSGDLKVSIEENDGSIQSYTVPYSSLPIFQREGRTKYNVIVGEFRSGLKSQGNPNIVQATATHGFSKGITLYTGTQLSKDYQSALLGLGSNLGQYGAFSFDITHSKSELADQSSHEGQSIRFLYSKSLLSGGTTFQLLGYRYSTKGFYTLNDVAYNSMQGYNQYQTQDENTTDTDVIKDYYNLNNARKGRFEVNLSHSFGKYGSVFISGNQQTYWGTTKSNEWVQAGYSNAWNGFNYTLTASRNRYSQTDRSDIMFSANLSFALDKLRPSANYNQSPLRNTYTNFSTTQNSEGHNTYMAGLSGTLLKDRNLSYSINQGYISDQQNIGSMSLNYRGTYGTIGAGYSYESDSNQFTYNASGGILAHRDGITFGQSINGTSILIKAPGAIGVGVENITGVKTDWRGYAIVPFATDYRMNRIALDSNTFSNNLEIRNNVATVVPIRGAIVRATFDTSVGVRALATIRHNGQYAPYASQVTETHSLSTGMIADDGRAYLTGLPLKGHLKIQWGSQATEQCTAKYDISDLDLTKSVVQFNLECE</sequence>
<dbReference type="EMBL" id="SLVJ01000015">
    <property type="protein sequence ID" value="TCM65172.1"/>
    <property type="molecule type" value="Genomic_DNA"/>
</dbReference>
<dbReference type="Pfam" id="PF13953">
    <property type="entry name" value="PapC_C"/>
    <property type="match status" value="1"/>
</dbReference>
<reference evidence="11 12" key="1">
    <citation type="submission" date="2019-03" db="EMBL/GenBank/DDBJ databases">
        <title>Genomic analyses of the natural microbiome of Caenorhabditis elegans.</title>
        <authorList>
            <person name="Samuel B."/>
        </authorList>
    </citation>
    <scope>NUCLEOTIDE SEQUENCE [LARGE SCALE GENOMIC DNA]</scope>
    <source>
        <strain evidence="11 12">JUb89</strain>
    </source>
</reference>
<protein>
    <submittedName>
        <fullName evidence="11">Outer membrane usher protein</fullName>
    </submittedName>
</protein>
<dbReference type="SUPFAM" id="SSF141729">
    <property type="entry name" value="FimD N-terminal domain-like"/>
    <property type="match status" value="1"/>
</dbReference>
<dbReference type="InterPro" id="IPR025949">
    <property type="entry name" value="PapC-like_C"/>
</dbReference>
<keyword evidence="8" id="KW-0998">Cell outer membrane</keyword>
<evidence type="ECO:0000256" key="1">
    <source>
        <dbReference type="ARBA" id="ARBA00004571"/>
    </source>
</evidence>
<evidence type="ECO:0000256" key="4">
    <source>
        <dbReference type="ARBA" id="ARBA00022452"/>
    </source>
</evidence>
<evidence type="ECO:0000256" key="3">
    <source>
        <dbReference type="ARBA" id="ARBA00022448"/>
    </source>
</evidence>
<keyword evidence="12" id="KW-1185">Reference proteome</keyword>
<feature type="domain" description="PapC-like C-terminal" evidence="9">
    <location>
        <begin position="767"/>
        <end position="829"/>
    </location>
</feature>
<keyword evidence="4" id="KW-1134">Transmembrane beta strand</keyword>
<dbReference type="Gene3D" id="2.60.40.2610">
    <property type="entry name" value="Outer membrane usher protein FimD, plug domain"/>
    <property type="match status" value="1"/>
</dbReference>
<evidence type="ECO:0000313" key="11">
    <source>
        <dbReference type="EMBL" id="TCM65172.1"/>
    </source>
</evidence>
<dbReference type="Gene3D" id="2.60.40.3110">
    <property type="match status" value="1"/>
</dbReference>
<dbReference type="AlphaFoldDB" id="A0A4R1XPT6"/>
<keyword evidence="3" id="KW-0813">Transport</keyword>
<evidence type="ECO:0000313" key="12">
    <source>
        <dbReference type="Proteomes" id="UP000294963"/>
    </source>
</evidence>
<dbReference type="InterPro" id="IPR025885">
    <property type="entry name" value="PapC_N"/>
</dbReference>
<keyword evidence="6" id="KW-0732">Signal</keyword>
<evidence type="ECO:0000256" key="7">
    <source>
        <dbReference type="ARBA" id="ARBA00023136"/>
    </source>
</evidence>